<dbReference type="EMBL" id="KV448888">
    <property type="protein sequence ID" value="OAX32887.1"/>
    <property type="molecule type" value="Genomic_DNA"/>
</dbReference>
<dbReference type="AlphaFoldDB" id="A0A1B7MJX1"/>
<sequence length="164" mass="18893">MPHNIIVPGPQDHFDVFRQVVIVAPPDQQVSESPRRWRIRATPEVHPEPGRKPGSPARFDVALTSDSIRTLSLRALEGVRVAQTRVIFTLPRQFRTYSRALAYIEWFTPFREPDPSSGLRQVSRSTRQLHRNAAVIHVDEILRLYHLIPKMGVCRSQVDKRKCL</sequence>
<organism evidence="1 2">
    <name type="scientific">Rhizopogon vinicolor AM-OR11-026</name>
    <dbReference type="NCBI Taxonomy" id="1314800"/>
    <lineage>
        <taxon>Eukaryota</taxon>
        <taxon>Fungi</taxon>
        <taxon>Dikarya</taxon>
        <taxon>Basidiomycota</taxon>
        <taxon>Agaricomycotina</taxon>
        <taxon>Agaricomycetes</taxon>
        <taxon>Agaricomycetidae</taxon>
        <taxon>Boletales</taxon>
        <taxon>Suillineae</taxon>
        <taxon>Rhizopogonaceae</taxon>
        <taxon>Rhizopogon</taxon>
    </lineage>
</organism>
<accession>A0A1B7MJX1</accession>
<proteinExistence type="predicted"/>
<reference evidence="1 2" key="1">
    <citation type="submission" date="2016-06" db="EMBL/GenBank/DDBJ databases">
        <title>Comparative genomics of the ectomycorrhizal sister species Rhizopogon vinicolor and Rhizopogon vesiculosus (Basidiomycota: Boletales) reveals a divergence of the mating type B locus.</title>
        <authorList>
            <consortium name="DOE Joint Genome Institute"/>
            <person name="Mujic A.B."/>
            <person name="Kuo A."/>
            <person name="Tritt A."/>
            <person name="Lipzen A."/>
            <person name="Chen C."/>
            <person name="Johnson J."/>
            <person name="Sharma A."/>
            <person name="Barry K."/>
            <person name="Grigoriev I.V."/>
            <person name="Spatafora J.W."/>
        </authorList>
    </citation>
    <scope>NUCLEOTIDE SEQUENCE [LARGE SCALE GENOMIC DNA]</scope>
    <source>
        <strain evidence="1 2">AM-OR11-026</strain>
    </source>
</reference>
<protein>
    <submittedName>
        <fullName evidence="1">Uncharacterized protein</fullName>
    </submittedName>
</protein>
<evidence type="ECO:0000313" key="2">
    <source>
        <dbReference type="Proteomes" id="UP000092154"/>
    </source>
</evidence>
<keyword evidence="2" id="KW-1185">Reference proteome</keyword>
<dbReference type="Proteomes" id="UP000092154">
    <property type="component" value="Unassembled WGS sequence"/>
</dbReference>
<evidence type="ECO:0000313" key="1">
    <source>
        <dbReference type="EMBL" id="OAX32887.1"/>
    </source>
</evidence>
<dbReference type="InParanoid" id="A0A1B7MJX1"/>
<gene>
    <name evidence="1" type="ORF">K503DRAFT_701332</name>
</gene>
<name>A0A1B7MJX1_9AGAM</name>
<dbReference type="OrthoDB" id="3244185at2759"/>
<dbReference type="STRING" id="1314800.A0A1B7MJX1"/>